<evidence type="ECO:0000313" key="5">
    <source>
        <dbReference type="Proteomes" id="UP001497744"/>
    </source>
</evidence>
<keyword evidence="4" id="KW-0548">Nucleotidyltransferase</keyword>
<name>A0AAV4LUL7_BABCB</name>
<keyword evidence="2" id="KW-0812">Transmembrane</keyword>
<dbReference type="Pfam" id="PF12785">
    <property type="entry name" value="VESA1_N"/>
    <property type="match status" value="1"/>
</dbReference>
<feature type="region of interest" description="Disordered" evidence="1">
    <location>
        <begin position="107"/>
        <end position="179"/>
    </location>
</feature>
<dbReference type="Pfam" id="PF00078">
    <property type="entry name" value="RVT_1"/>
    <property type="match status" value="1"/>
</dbReference>
<keyword evidence="4" id="KW-0695">RNA-directed DNA polymerase</keyword>
<evidence type="ECO:0000313" key="4">
    <source>
        <dbReference type="EMBL" id="GIX63499.1"/>
    </source>
</evidence>
<protein>
    <submittedName>
        <fullName evidence="4">Reverse transcriptase</fullName>
    </submittedName>
</protein>
<dbReference type="GO" id="GO:0003964">
    <property type="term" value="F:RNA-directed DNA polymerase activity"/>
    <property type="evidence" value="ECO:0007669"/>
    <property type="project" value="UniProtKB-KW"/>
</dbReference>
<feature type="region of interest" description="Disordered" evidence="1">
    <location>
        <begin position="1"/>
        <end position="82"/>
    </location>
</feature>
<proteinExistence type="predicted"/>
<dbReference type="GeneID" id="94194980"/>
<evidence type="ECO:0000259" key="3">
    <source>
        <dbReference type="PROSITE" id="PS50878"/>
    </source>
</evidence>
<dbReference type="PANTHER" id="PTHR35450:SF2">
    <property type="entry name" value="REVERSE TRANSCRIPTASE DOMAIN-CONTAINING PROTEIN"/>
    <property type="match status" value="1"/>
</dbReference>
<reference evidence="4 5" key="1">
    <citation type="submission" date="2021-06" db="EMBL/GenBank/DDBJ databases">
        <title>Genome sequence of Babesia caballi.</title>
        <authorList>
            <person name="Yamagishi J."/>
            <person name="Kidaka T."/>
            <person name="Ochi A."/>
        </authorList>
    </citation>
    <scope>NUCLEOTIDE SEQUENCE [LARGE SCALE GENOMIC DNA]</scope>
    <source>
        <strain evidence="4">USDA-D6B2</strain>
    </source>
</reference>
<dbReference type="InterPro" id="IPR024751">
    <property type="entry name" value="VESA1"/>
</dbReference>
<feature type="compositionally biased region" description="Basic and acidic residues" evidence="1">
    <location>
        <begin position="60"/>
        <end position="82"/>
    </location>
</feature>
<feature type="compositionally biased region" description="Basic and acidic residues" evidence="1">
    <location>
        <begin position="1"/>
        <end position="18"/>
    </location>
</feature>
<dbReference type="PANTHER" id="PTHR35450">
    <property type="entry name" value="REVERSE TRANSCRIPTASE DOMAIN-CONTAINING PROTEIN"/>
    <property type="match status" value="1"/>
</dbReference>
<keyword evidence="5" id="KW-1185">Reference proteome</keyword>
<feature type="compositionally biased region" description="Polar residues" evidence="1">
    <location>
        <begin position="24"/>
        <end position="33"/>
    </location>
</feature>
<dbReference type="SUPFAM" id="SSF56672">
    <property type="entry name" value="DNA/RNA polymerases"/>
    <property type="match status" value="1"/>
</dbReference>
<feature type="region of interest" description="Disordered" evidence="1">
    <location>
        <begin position="770"/>
        <end position="796"/>
    </location>
</feature>
<evidence type="ECO:0000256" key="1">
    <source>
        <dbReference type="SAM" id="MobiDB-lite"/>
    </source>
</evidence>
<dbReference type="EMBL" id="BPLF01000002">
    <property type="protein sequence ID" value="GIX63499.1"/>
    <property type="molecule type" value="Genomic_DNA"/>
</dbReference>
<feature type="compositionally biased region" description="Basic and acidic residues" evidence="1">
    <location>
        <begin position="169"/>
        <end position="179"/>
    </location>
</feature>
<dbReference type="Proteomes" id="UP001497744">
    <property type="component" value="Unassembled WGS sequence"/>
</dbReference>
<dbReference type="InterPro" id="IPR000477">
    <property type="entry name" value="RT_dom"/>
</dbReference>
<keyword evidence="2" id="KW-1133">Transmembrane helix</keyword>
<comment type="caution">
    <text evidence="4">The sequence shown here is derived from an EMBL/GenBank/DDBJ whole genome shotgun (WGS) entry which is preliminary data.</text>
</comment>
<dbReference type="InterPro" id="IPR043502">
    <property type="entry name" value="DNA/RNA_pol_sf"/>
</dbReference>
<feature type="compositionally biased region" description="Basic and acidic residues" evidence="1">
    <location>
        <begin position="773"/>
        <end position="796"/>
    </location>
</feature>
<organism evidence="4 5">
    <name type="scientific">Babesia caballi</name>
    <dbReference type="NCBI Taxonomy" id="5871"/>
    <lineage>
        <taxon>Eukaryota</taxon>
        <taxon>Sar</taxon>
        <taxon>Alveolata</taxon>
        <taxon>Apicomplexa</taxon>
        <taxon>Aconoidasida</taxon>
        <taxon>Piroplasmida</taxon>
        <taxon>Babesiidae</taxon>
        <taxon>Babesia</taxon>
    </lineage>
</organism>
<sequence>MVRKGGTRERNAEMRDHVPPTAHSHGTTPTAQERATYEDADAMDIDSEHEQADMNAHLARIADEQEERERARAHTHNAHAEDLLEESMLLAGQDEEKLCQSEHYIPTPLSLSEEEASPQVRPEVRDSGAVEAGPGNDTTRQTQPGPAQAETPDQGAPVVQVDPTPDAGDSGKVRPPTEAELNPKSRLWYLQQICNSVKGTVETWSRLVMESVVAAKFRMPNKGYPLVAANFIKKFSLRVNENDVIRDLKRIRAHCVKHGPQLTGEIGSIRDVSLYERLKKEFNGLMTSRMENPTVLRDKRNQRYTEHSINKEAVSMLNVIIKEYLIDHPVNDMTHLAIIYQTAQDCHDIVAYKPPKATGWRDIIKEKLNDLTAALTSVLRWRNDKEEFEEAKRFMGKYNRRIDNEEHVEEVIQRIEEAKTREEMKLNASDFKRRLFNANRMFELFTGRFFRNLEQKHQVDESKINSGMLIDYWSQMWTKATEPPTGVERYTTELTSYAPMVGFPDRGEFETIIKHTDNWKSPGADGIFNYYIKWLTELHDILHRQTMKVAENQMGTMRKVQGAKEHALANIAINAAHNCRLYSTWIDITKAFDSVDHVVLEHVIRRLKLPNWMTNFILDTIKRWTIDIRWHKECIIEGKKIERGILQGDSLSPLLFVLCMDPLSRRLRQLYPSVQIRTSDSREFGTNHLLYIDDLKLLAKDEDVMQKMTKETEEYLTHIGLIINRDKSATNSSRCPNISRFFLPHPYIVADKRKNRITIVEIGIASQQNGSRQADEIPDVRQPRHGDSHHTLGHDMGRRQLGISDRMEAQLQRIVLQQSHNFVLRELGVAATGITCECDPARKRQAANMDRGPPLKEREETKRIQYTRGAITALTKEAKDLFEKVTSTDPPFSQEFGKVEKALDGGNSGLIGKLAEGLQQFIGYDGSGKITGAGIAPSNIATHRLCDATIAFTIGVLEGCKKKVRGSHGTKLDSVITKLHEKYGAGPDGLKDVASEVKSEIGENQLHGSQVHSFVKGLVSAFETNLQSISSDNADNVADQVGKYLKAVYKGSTGGWKGNAEQAASNLQTLVSTFNSTNTYNTNDGSFSGNINIVKNALNTGSHHIVQPILEAGKKAFMAVLKMPNYTRMDYEAASSIQWNSDTAKVQTCAKIFLGCLPLYYQALTYIYWGCHEKGGGWGNLTLATGALRSYFDSQGLLPTFVESSRTGAHIAESALKGFQEFKTASSSLRDSNSPYVEFTTKLREKVTAHTNQLADNCPLSALFHGASCYFQCQQITTANIAVRAPKTIREMLYFLAALPFSLSYEGLIGHIDKVLSTEIDVADSGSSQSGNKLAADQLKEYLRASSAFSPSVLGLVQGPGASQNTSDPWLFELFCNSTFHFKYPSGPILFSNVSSYAYALQFQLLFLYSMCANNVNKCGWQDCTYGSEINKNVSGYPLPSHICQGLKCKDDPLKCAHNGHGSSADCKHNKAWDDASCGHSNGNHSPLQAFLTDCIHGLCRSHPTNSTSHLSTCSGALCHVPMGFQATHLRQNAANGARVYLVLKSICGNVSSPLRQLCEKLGCLTKRTPRSLGDMFGFTWHLKGQLSATLNNIANAEWLRDLAGHTPFSNNLIQDYGEKLKALVGTNHQAHHSSAADLTALHSSGCNKPNQKCGPYLSSLTLSNGATFGKPAPYASTYLSWMVYLTDDLQSGFQELLDEFKNIDCSKTGCRKPATGGQQCQQRHATGDHGISTNCTCDSVVHCGGVLPLLYRYGFTFSDMGALFGEGKTGNNTKRSCASFHAQLQSVISGNPFSNLLTTIDEFLYLFRYYFLYNQSAFWTIYVCIIFYTFFLLDTLRVRSHLKFN</sequence>
<keyword evidence="4" id="KW-0808">Transferase</keyword>
<accession>A0AAV4LUL7</accession>
<feature type="domain" description="Reverse transcriptase" evidence="3">
    <location>
        <begin position="404"/>
        <end position="764"/>
    </location>
</feature>
<dbReference type="RefSeq" id="XP_067715568.1">
    <property type="nucleotide sequence ID" value="XM_067859467.1"/>
</dbReference>
<feature type="compositionally biased region" description="Polar residues" evidence="1">
    <location>
        <begin position="136"/>
        <end position="145"/>
    </location>
</feature>
<evidence type="ECO:0000256" key="2">
    <source>
        <dbReference type="SAM" id="Phobius"/>
    </source>
</evidence>
<feature type="transmembrane region" description="Helical" evidence="2">
    <location>
        <begin position="1818"/>
        <end position="1837"/>
    </location>
</feature>
<keyword evidence="2" id="KW-0472">Membrane</keyword>
<dbReference type="PROSITE" id="PS50878">
    <property type="entry name" value="RT_POL"/>
    <property type="match status" value="1"/>
</dbReference>
<gene>
    <name evidence="4" type="ORF">BcabD6B2_29340</name>
</gene>